<proteinExistence type="predicted"/>
<dbReference type="EMBL" id="AAOF01000002">
    <property type="protein sequence ID" value="EAR22785.1"/>
    <property type="molecule type" value="Genomic_DNA"/>
</dbReference>
<accession>A4BNI6</accession>
<dbReference type="Proteomes" id="UP000003374">
    <property type="component" value="Unassembled WGS sequence"/>
</dbReference>
<keyword evidence="2" id="KW-1185">Reference proteome</keyword>
<dbReference type="HOGENOM" id="CLU_2302926_0_0_6"/>
<dbReference type="RefSeq" id="WP_005002127.1">
    <property type="nucleotide sequence ID" value="NZ_CH672427.1"/>
</dbReference>
<evidence type="ECO:0000313" key="2">
    <source>
        <dbReference type="Proteomes" id="UP000003374"/>
    </source>
</evidence>
<gene>
    <name evidence="1" type="ORF">NB231_10043</name>
</gene>
<evidence type="ECO:0008006" key="3">
    <source>
        <dbReference type="Google" id="ProtNLM"/>
    </source>
</evidence>
<dbReference type="AlphaFoldDB" id="A4BNI6"/>
<comment type="caution">
    <text evidence="1">The sequence shown here is derived from an EMBL/GenBank/DDBJ whole genome shotgun (WGS) entry which is preliminary data.</text>
</comment>
<protein>
    <recommendedName>
        <fullName evidence="3">PepSY domain-containing protein</fullName>
    </recommendedName>
</protein>
<reference evidence="1 2" key="1">
    <citation type="submission" date="2006-02" db="EMBL/GenBank/DDBJ databases">
        <authorList>
            <person name="Waterbury J."/>
            <person name="Ferriera S."/>
            <person name="Johnson J."/>
            <person name="Kravitz S."/>
            <person name="Halpern A."/>
            <person name="Remington K."/>
            <person name="Beeson K."/>
            <person name="Tran B."/>
            <person name="Rogers Y.-H."/>
            <person name="Friedman R."/>
            <person name="Venter J.C."/>
        </authorList>
    </citation>
    <scope>NUCLEOTIDE SEQUENCE [LARGE SCALE GENOMIC DNA]</scope>
    <source>
        <strain evidence="1 2">Nb-231</strain>
    </source>
</reference>
<dbReference type="OrthoDB" id="6975080at2"/>
<evidence type="ECO:0000313" key="1">
    <source>
        <dbReference type="EMBL" id="EAR22785.1"/>
    </source>
</evidence>
<organism evidence="1 2">
    <name type="scientific">Nitrococcus mobilis Nb-231</name>
    <dbReference type="NCBI Taxonomy" id="314278"/>
    <lineage>
        <taxon>Bacteria</taxon>
        <taxon>Pseudomonadati</taxon>
        <taxon>Pseudomonadota</taxon>
        <taxon>Gammaproteobacteria</taxon>
        <taxon>Chromatiales</taxon>
        <taxon>Ectothiorhodospiraceae</taxon>
        <taxon>Nitrococcus</taxon>
    </lineage>
</organism>
<name>A4BNI6_9GAMM</name>
<sequence>MGAAALFGATLLVAAMTHDEVMTPAAQAQVFEQAPDLKALIDEVESRHGGKVLGIEREDDGQQGLYEVEFLGVDGRESEFDVNRAGNKVSVHDERHPHKD</sequence>